<protein>
    <submittedName>
        <fullName evidence="1">Uncharacterized protein</fullName>
    </submittedName>
</protein>
<gene>
    <name evidence="1" type="ORF">PSON_ATCC_30995.1.T0140249</name>
</gene>
<reference evidence="1" key="1">
    <citation type="submission" date="2021-01" db="EMBL/GenBank/DDBJ databases">
        <authorList>
            <consortium name="Genoscope - CEA"/>
            <person name="William W."/>
        </authorList>
    </citation>
    <scope>NUCLEOTIDE SEQUENCE</scope>
</reference>
<sequence length="222" mass="26247">MILCETKRRQRRNGFHAETEEEFLQKLAKEDDNRQMILENQQTSPQLDGFIINHDFSFDPFGSEPIFLIEKTTLYKSHFLLLISEDFSMNLKRLQSILDSYTSDNLTDSTTEEYTQSTYFVFKSDCYVHTLQFGNVIHKFHIWVLNHLNPLEIFQKLYYPLFDAFVVVSNKGNLFKQNLFYAEFTKILSFNQAVQYHIISDSDDLIIEKQNTLLNILKSLIK</sequence>
<proteinExistence type="predicted"/>
<dbReference type="AlphaFoldDB" id="A0A8S1KYQ8"/>
<evidence type="ECO:0000313" key="2">
    <source>
        <dbReference type="Proteomes" id="UP000692954"/>
    </source>
</evidence>
<organism evidence="1 2">
    <name type="scientific">Paramecium sonneborni</name>
    <dbReference type="NCBI Taxonomy" id="65129"/>
    <lineage>
        <taxon>Eukaryota</taxon>
        <taxon>Sar</taxon>
        <taxon>Alveolata</taxon>
        <taxon>Ciliophora</taxon>
        <taxon>Intramacronucleata</taxon>
        <taxon>Oligohymenophorea</taxon>
        <taxon>Peniculida</taxon>
        <taxon>Parameciidae</taxon>
        <taxon>Paramecium</taxon>
    </lineage>
</organism>
<keyword evidence="2" id="KW-1185">Reference proteome</keyword>
<comment type="caution">
    <text evidence="1">The sequence shown here is derived from an EMBL/GenBank/DDBJ whole genome shotgun (WGS) entry which is preliminary data.</text>
</comment>
<dbReference type="EMBL" id="CAJJDN010000014">
    <property type="protein sequence ID" value="CAD8060368.1"/>
    <property type="molecule type" value="Genomic_DNA"/>
</dbReference>
<name>A0A8S1KYQ8_9CILI</name>
<dbReference type="OrthoDB" id="297399at2759"/>
<evidence type="ECO:0000313" key="1">
    <source>
        <dbReference type="EMBL" id="CAD8060368.1"/>
    </source>
</evidence>
<dbReference type="Proteomes" id="UP000692954">
    <property type="component" value="Unassembled WGS sequence"/>
</dbReference>
<accession>A0A8S1KYQ8</accession>